<dbReference type="GO" id="GO:0020037">
    <property type="term" value="F:heme binding"/>
    <property type="evidence" value="ECO:0007669"/>
    <property type="project" value="UniProtKB-UniRule"/>
</dbReference>
<dbReference type="Gene3D" id="1.20.58.480">
    <property type="match status" value="1"/>
</dbReference>
<accession>A0AAD4I8K4</accession>
<evidence type="ECO:0000256" key="2">
    <source>
        <dbReference type="ARBA" id="ARBA00022723"/>
    </source>
</evidence>
<evidence type="ECO:0000256" key="3">
    <source>
        <dbReference type="ARBA" id="ARBA00023004"/>
    </source>
</evidence>
<sequence length="487" mass="55354">MESPALVTISALLTAVILFQLSLLSRASKPFVWSLSSSRYRVGNLSTLAAAWLKLFGYVDVIAPLYQSSISDKRESKIKETKALAEHHEVAELLSEMIQKDGAGSWPPLANHTHSTWPAPLQPYKEIYLELAPLLPQATPSLDDEVNTLRIESFRRRFRDSLRDRVDLVEVGKLVQATNAGCWVNFSRDTWATIPIVKVAQREREVDLPIELVEPWISMQRHFGCASDAGNNTSNVVLNFDRKGTYINIINMGMAPQVTSREETFFRIFDDLEVFGVPVYYDMAQSIITFARCDNAACAIHVASIASQMRLVLGIYMDNLHDKMIAHSVWLSKIQGFQAWGIGHYDAKKDKWETFDGLSGNQVLLYQVLDAFLGIEQYLAPRDMERNLPMKQRELCYALRKHSFRRSLSEKDRQDRNVAELMRSFEEILKRLRLFRAAHRTRSRAYLSQAAPERMPMTAGKSLLDPSLDASLAFLDGFMARQLAQTT</sequence>
<reference evidence="6" key="1">
    <citation type="submission" date="2021-07" db="EMBL/GenBank/DDBJ databases">
        <title>Genome Resource of American Ginseng Black Spot Pathogen Alternaria panax.</title>
        <authorList>
            <person name="Qiu C."/>
            <person name="Wang W."/>
            <person name="Liu Z."/>
        </authorList>
    </citation>
    <scope>NUCLEOTIDE SEQUENCE</scope>
    <source>
        <strain evidence="6">BNCC115425</strain>
    </source>
</reference>
<dbReference type="GO" id="GO:0046872">
    <property type="term" value="F:metal ion binding"/>
    <property type="evidence" value="ECO:0007669"/>
    <property type="project" value="UniProtKB-UniRule"/>
</dbReference>
<dbReference type="AlphaFoldDB" id="A0AAD4I8K4"/>
<evidence type="ECO:0000313" key="7">
    <source>
        <dbReference type="Proteomes" id="UP001199106"/>
    </source>
</evidence>
<comment type="catalytic activity">
    <reaction evidence="5">
        <text>L-tryptophan + O2 = N-formyl-L-kynurenine</text>
        <dbReference type="Rhea" id="RHEA:24536"/>
        <dbReference type="ChEBI" id="CHEBI:15379"/>
        <dbReference type="ChEBI" id="CHEBI:57912"/>
        <dbReference type="ChEBI" id="CHEBI:58629"/>
    </reaction>
</comment>
<dbReference type="SUPFAM" id="SSF140959">
    <property type="entry name" value="Indolic compounds 2,3-dioxygenase-like"/>
    <property type="match status" value="1"/>
</dbReference>
<gene>
    <name evidence="6" type="ORF">G6011_08361</name>
</gene>
<organism evidence="6 7">
    <name type="scientific">Alternaria panax</name>
    <dbReference type="NCBI Taxonomy" id="48097"/>
    <lineage>
        <taxon>Eukaryota</taxon>
        <taxon>Fungi</taxon>
        <taxon>Dikarya</taxon>
        <taxon>Ascomycota</taxon>
        <taxon>Pezizomycotina</taxon>
        <taxon>Dothideomycetes</taxon>
        <taxon>Pleosporomycetidae</taxon>
        <taxon>Pleosporales</taxon>
        <taxon>Pleosporineae</taxon>
        <taxon>Pleosporaceae</taxon>
        <taxon>Alternaria</taxon>
        <taxon>Alternaria sect. Panax</taxon>
    </lineage>
</organism>
<dbReference type="Pfam" id="PF01231">
    <property type="entry name" value="IDO"/>
    <property type="match status" value="1"/>
</dbReference>
<feature type="binding site" description="proximal binding residue" evidence="4">
    <location>
        <position position="439"/>
    </location>
    <ligand>
        <name>heme b</name>
        <dbReference type="ChEBI" id="CHEBI:60344"/>
    </ligand>
    <ligandPart>
        <name>Fe</name>
        <dbReference type="ChEBI" id="CHEBI:18248"/>
    </ligandPart>
</feature>
<keyword evidence="4 5" id="KW-0349">Heme</keyword>
<dbReference type="InterPro" id="IPR000898">
    <property type="entry name" value="Indolamine_dOase"/>
</dbReference>
<dbReference type="InterPro" id="IPR037217">
    <property type="entry name" value="Trp/Indoleamine_2_3_dOase-like"/>
</dbReference>
<dbReference type="Proteomes" id="UP001199106">
    <property type="component" value="Unassembled WGS sequence"/>
</dbReference>
<protein>
    <recommendedName>
        <fullName evidence="5">Indoleamine 2,3-dioxygenase</fullName>
        <ecNumber evidence="5">1.13.11.52</ecNumber>
    </recommendedName>
</protein>
<dbReference type="GO" id="GO:0034354">
    <property type="term" value="P:'de novo' NAD+ biosynthetic process from L-tryptophan"/>
    <property type="evidence" value="ECO:0007669"/>
    <property type="project" value="TreeGrafter"/>
</dbReference>
<dbReference type="GO" id="GO:0033754">
    <property type="term" value="F:indoleamine 2,3-dioxygenase activity"/>
    <property type="evidence" value="ECO:0007669"/>
    <property type="project" value="UniProtKB-EC"/>
</dbReference>
<comment type="similarity">
    <text evidence="1 5">Belongs to the indoleamine 2,3-dioxygenase family.</text>
</comment>
<keyword evidence="5" id="KW-0223">Dioxygenase</keyword>
<dbReference type="EC" id="1.13.11.52" evidence="5"/>
<evidence type="ECO:0000256" key="1">
    <source>
        <dbReference type="ARBA" id="ARBA00007119"/>
    </source>
</evidence>
<evidence type="ECO:0000256" key="5">
    <source>
        <dbReference type="RuleBase" id="RU369119"/>
    </source>
</evidence>
<keyword evidence="5" id="KW-0560">Oxidoreductase</keyword>
<dbReference type="PANTHER" id="PTHR28657">
    <property type="entry name" value="INDOLEAMINE 2,3-DIOXYGENASE"/>
    <property type="match status" value="1"/>
</dbReference>
<keyword evidence="2 4" id="KW-0479">Metal-binding</keyword>
<proteinExistence type="inferred from homology"/>
<keyword evidence="3 4" id="KW-0408">Iron</keyword>
<dbReference type="GO" id="GO:0019441">
    <property type="term" value="P:L-tryptophan catabolic process to kynurenine"/>
    <property type="evidence" value="ECO:0007669"/>
    <property type="project" value="UniProtKB-UniRule"/>
</dbReference>
<comment type="function">
    <text evidence="5">Produces N-formyl-kynurenine through the oxidation of tryptophan.</text>
</comment>
<name>A0AAD4I8K4_9PLEO</name>
<evidence type="ECO:0000256" key="4">
    <source>
        <dbReference type="PIRSR" id="PIRSR600898-1"/>
    </source>
</evidence>
<evidence type="ECO:0000313" key="6">
    <source>
        <dbReference type="EMBL" id="KAG9190273.1"/>
    </source>
</evidence>
<comment type="caution">
    <text evidence="6">The sequence shown here is derived from an EMBL/GenBank/DDBJ whole genome shotgun (WGS) entry which is preliminary data.</text>
</comment>
<keyword evidence="7" id="KW-1185">Reference proteome</keyword>
<dbReference type="PANTHER" id="PTHR28657:SF11">
    <property type="entry name" value="INDOLEAMINE 2,3-DIOXYGENASE"/>
    <property type="match status" value="1"/>
</dbReference>
<dbReference type="EMBL" id="JAANER010000004">
    <property type="protein sequence ID" value="KAG9190273.1"/>
    <property type="molecule type" value="Genomic_DNA"/>
</dbReference>
<dbReference type="GO" id="GO:0005737">
    <property type="term" value="C:cytoplasm"/>
    <property type="evidence" value="ECO:0007669"/>
    <property type="project" value="TreeGrafter"/>
</dbReference>